<protein>
    <submittedName>
        <fullName evidence="2">Peptidase S1 domain-containing protein</fullName>
    </submittedName>
</protein>
<reference evidence="2" key="1">
    <citation type="submission" date="2022-11" db="UniProtKB">
        <authorList>
            <consortium name="WormBaseParasite"/>
        </authorList>
    </citation>
    <scope>IDENTIFICATION</scope>
</reference>
<sequence length="303" mass="33900">MFWLLFPLFCIFVNAEECGISPSLEKYFYLNLINGNSVESSDRKYLYLNLINGDSVESSDRILGGSRSENGDWPWAVHIFPVGCSGSIIGDRWVLSAAHCVVSDVIDGVREANTIGVGNVYDGEQRVYSIKERFVYPHYSFIDHQKDALLLKINGKFDFGKNVSKLCLGRKIDAMEGESAVAAGWGNKYIYQTGEEPYSEPVEYLHEGLVPILNNDICFEHQQNETSKICGGSLMHGTTPGDSGGPLMVIRNNKWYSLGITSSGDLKPLDEITWKDHGEYAQTSYFCDWIQKITNSEVVCEDV</sequence>
<dbReference type="WBParaSite" id="JU765_v2.g6390.t2">
    <property type="protein sequence ID" value="JU765_v2.g6390.t2"/>
    <property type="gene ID" value="JU765_v2.g6390"/>
</dbReference>
<accession>A0AC34RF64</accession>
<evidence type="ECO:0000313" key="1">
    <source>
        <dbReference type="Proteomes" id="UP000887576"/>
    </source>
</evidence>
<organism evidence="1 2">
    <name type="scientific">Panagrolaimus sp. JU765</name>
    <dbReference type="NCBI Taxonomy" id="591449"/>
    <lineage>
        <taxon>Eukaryota</taxon>
        <taxon>Metazoa</taxon>
        <taxon>Ecdysozoa</taxon>
        <taxon>Nematoda</taxon>
        <taxon>Chromadorea</taxon>
        <taxon>Rhabditida</taxon>
        <taxon>Tylenchina</taxon>
        <taxon>Panagrolaimomorpha</taxon>
        <taxon>Panagrolaimoidea</taxon>
        <taxon>Panagrolaimidae</taxon>
        <taxon>Panagrolaimus</taxon>
    </lineage>
</organism>
<dbReference type="Proteomes" id="UP000887576">
    <property type="component" value="Unplaced"/>
</dbReference>
<proteinExistence type="predicted"/>
<evidence type="ECO:0000313" key="2">
    <source>
        <dbReference type="WBParaSite" id="JU765_v2.g6390.t2"/>
    </source>
</evidence>
<name>A0AC34RF64_9BILA</name>